<comment type="catalytic activity">
    <reaction evidence="1">
        <text>Hydrolysis of terminal, non-reducing alpha-D-galactose residues in alpha-D-galactosides, including galactose oligosaccharides, galactomannans and galactolipids.</text>
        <dbReference type="EC" id="3.2.1.22"/>
    </reaction>
</comment>
<dbReference type="EC" id="3.2.1.22" evidence="2"/>
<evidence type="ECO:0000256" key="1">
    <source>
        <dbReference type="ARBA" id="ARBA00001255"/>
    </source>
</evidence>
<dbReference type="EMBL" id="KV426206">
    <property type="protein sequence ID" value="KZV84937.1"/>
    <property type="molecule type" value="Genomic_DNA"/>
</dbReference>
<dbReference type="Proteomes" id="UP000077266">
    <property type="component" value="Unassembled WGS sequence"/>
</dbReference>
<keyword evidence="6" id="KW-1185">Reference proteome</keyword>
<dbReference type="AlphaFoldDB" id="A0A165DMV2"/>
<proteinExistence type="predicted"/>
<evidence type="ECO:0000313" key="5">
    <source>
        <dbReference type="EMBL" id="KZV84937.1"/>
    </source>
</evidence>
<gene>
    <name evidence="5" type="ORF">EXIGLDRAFT_841843</name>
</gene>
<name>A0A165DMV2_EXIGL</name>
<dbReference type="GO" id="GO:0004557">
    <property type="term" value="F:alpha-galactosidase activity"/>
    <property type="evidence" value="ECO:0007669"/>
    <property type="project" value="UniProtKB-EC"/>
</dbReference>
<accession>A0A165DMV2</accession>
<protein>
    <recommendedName>
        <fullName evidence="2">alpha-galactosidase</fullName>
        <ecNumber evidence="2">3.2.1.22</ecNumber>
    </recommendedName>
</protein>
<dbReference type="InterPro" id="IPR017853">
    <property type="entry name" value="GH"/>
</dbReference>
<keyword evidence="3" id="KW-0472">Membrane</keyword>
<dbReference type="SUPFAM" id="SSF51445">
    <property type="entry name" value="(Trans)glycosidases"/>
    <property type="match status" value="1"/>
</dbReference>
<dbReference type="Gene3D" id="3.20.20.70">
    <property type="entry name" value="Aldolase class I"/>
    <property type="match status" value="1"/>
</dbReference>
<dbReference type="PANTHER" id="PTHR35273:SF2">
    <property type="entry name" value="ALPHA-GALACTOSIDASE"/>
    <property type="match status" value="1"/>
</dbReference>
<dbReference type="PANTHER" id="PTHR35273">
    <property type="entry name" value="ALPHA-1,4 POLYGALACTOSAMINIDASE, PUTATIVE (AFU_ORTHOLOGUE AFUA_3G07890)-RELATED"/>
    <property type="match status" value="1"/>
</dbReference>
<dbReference type="STRING" id="1314781.A0A165DMV2"/>
<evidence type="ECO:0000259" key="4">
    <source>
        <dbReference type="Pfam" id="PF03537"/>
    </source>
</evidence>
<keyword evidence="3" id="KW-1133">Transmembrane helix</keyword>
<organism evidence="5 6">
    <name type="scientific">Exidia glandulosa HHB12029</name>
    <dbReference type="NCBI Taxonomy" id="1314781"/>
    <lineage>
        <taxon>Eukaryota</taxon>
        <taxon>Fungi</taxon>
        <taxon>Dikarya</taxon>
        <taxon>Basidiomycota</taxon>
        <taxon>Agaricomycotina</taxon>
        <taxon>Agaricomycetes</taxon>
        <taxon>Auriculariales</taxon>
        <taxon>Exidiaceae</taxon>
        <taxon>Exidia</taxon>
    </lineage>
</organism>
<dbReference type="Pfam" id="PF03537">
    <property type="entry name" value="Glyco_hydro_114"/>
    <property type="match status" value="1"/>
</dbReference>
<dbReference type="OrthoDB" id="2108802at2759"/>
<evidence type="ECO:0000313" key="6">
    <source>
        <dbReference type="Proteomes" id="UP000077266"/>
    </source>
</evidence>
<dbReference type="InterPro" id="IPR004352">
    <property type="entry name" value="GH114_TIM-barrel"/>
</dbReference>
<evidence type="ECO:0000256" key="3">
    <source>
        <dbReference type="SAM" id="Phobius"/>
    </source>
</evidence>
<feature type="transmembrane region" description="Helical" evidence="3">
    <location>
        <begin position="18"/>
        <end position="36"/>
    </location>
</feature>
<evidence type="ECO:0000256" key="2">
    <source>
        <dbReference type="ARBA" id="ARBA00012755"/>
    </source>
</evidence>
<dbReference type="InParanoid" id="A0A165DMV2"/>
<reference evidence="5 6" key="1">
    <citation type="journal article" date="2016" name="Mol. Biol. Evol.">
        <title>Comparative Genomics of Early-Diverging Mushroom-Forming Fungi Provides Insights into the Origins of Lignocellulose Decay Capabilities.</title>
        <authorList>
            <person name="Nagy L.G."/>
            <person name="Riley R."/>
            <person name="Tritt A."/>
            <person name="Adam C."/>
            <person name="Daum C."/>
            <person name="Floudas D."/>
            <person name="Sun H."/>
            <person name="Yadav J.S."/>
            <person name="Pangilinan J."/>
            <person name="Larsson K.H."/>
            <person name="Matsuura K."/>
            <person name="Barry K."/>
            <person name="Labutti K."/>
            <person name="Kuo R."/>
            <person name="Ohm R.A."/>
            <person name="Bhattacharya S.S."/>
            <person name="Shirouzu T."/>
            <person name="Yoshinaga Y."/>
            <person name="Martin F.M."/>
            <person name="Grigoriev I.V."/>
            <person name="Hibbett D.S."/>
        </authorList>
    </citation>
    <scope>NUCLEOTIDE SEQUENCE [LARGE SCALE GENOMIC DNA]</scope>
    <source>
        <strain evidence="5 6">HHB12029</strain>
    </source>
</reference>
<keyword evidence="3" id="KW-0812">Transmembrane</keyword>
<sequence>MSYCILHRPPPPTYLTTIIMRFAVISPFLAVAAAAVSKLPPNAKFDYQIGGSYTPASDVRVVTRDRTSSPFNSNSTSMYNICYINAFQTQPTERAFWNQSGRDALLLRTKKGKYFADPDWEGEYFLDTSTDAKRSAIAKIVNGWIDGCANKGFKAVELDNLDTFTRSTKLLTKANNLALAKLLVAHAHTRGLAVAQKNTGVELGRDGKTVAGFDFAVAEECQMYSECDAYTDVYGSCVLEIEYTDNNNAKTVFQKACNARGSKISVILRDRDVVPRGTSGYSYSAC</sequence>
<dbReference type="InterPro" id="IPR013785">
    <property type="entry name" value="Aldolase_TIM"/>
</dbReference>
<feature type="domain" description="Glycoside-hydrolase family GH114 TIM-barrel" evidence="4">
    <location>
        <begin position="44"/>
        <end position="274"/>
    </location>
</feature>